<dbReference type="Proteomes" id="UP000326380">
    <property type="component" value="Unassembled WGS sequence"/>
</dbReference>
<gene>
    <name evidence="2" type="ORF">F0P96_03045</name>
</gene>
<feature type="compositionally biased region" description="Polar residues" evidence="1">
    <location>
        <begin position="82"/>
        <end position="96"/>
    </location>
</feature>
<organism evidence="2 3">
    <name type="scientific">Hymenobacter busanensis</name>
    <dbReference type="NCBI Taxonomy" id="2607656"/>
    <lineage>
        <taxon>Bacteria</taxon>
        <taxon>Pseudomonadati</taxon>
        <taxon>Bacteroidota</taxon>
        <taxon>Cytophagia</taxon>
        <taxon>Cytophagales</taxon>
        <taxon>Hymenobacteraceae</taxon>
        <taxon>Hymenobacter</taxon>
    </lineage>
</organism>
<feature type="compositionally biased region" description="Basic and acidic residues" evidence="1">
    <location>
        <begin position="16"/>
        <end position="39"/>
    </location>
</feature>
<sequence>MATPLNLNTEGTTNDENERIKRDQKGPKRDEQQEQERDFQQIVNNNTDVDKDPTAYRSAGAHGYSQRAGQKDDLRNLRITGDETTPQGGNSQSTAGQGAGFENEGSYEKDMDLRTREQKFGEAAPSGEPKTPRD</sequence>
<dbReference type="AlphaFoldDB" id="A0A7L4ZU17"/>
<evidence type="ECO:0000313" key="3">
    <source>
        <dbReference type="Proteomes" id="UP000326380"/>
    </source>
</evidence>
<dbReference type="EMBL" id="VTWU01000001">
    <property type="protein sequence ID" value="KAA9339604.1"/>
    <property type="molecule type" value="Genomic_DNA"/>
</dbReference>
<evidence type="ECO:0000313" key="2">
    <source>
        <dbReference type="EMBL" id="KAA9339604.1"/>
    </source>
</evidence>
<evidence type="ECO:0000256" key="1">
    <source>
        <dbReference type="SAM" id="MobiDB-lite"/>
    </source>
</evidence>
<name>A0A7L4ZU17_9BACT</name>
<reference evidence="2 3" key="1">
    <citation type="submission" date="2019-09" db="EMBL/GenBank/DDBJ databases">
        <title>Genome sequence of Hymenobacter sp. M3.</title>
        <authorList>
            <person name="Srinivasan S."/>
        </authorList>
    </citation>
    <scope>NUCLEOTIDE SEQUENCE [LARGE SCALE GENOMIC DNA]</scope>
    <source>
        <strain evidence="2 3">M3</strain>
    </source>
</reference>
<keyword evidence="3" id="KW-1185">Reference proteome</keyword>
<feature type="region of interest" description="Disordered" evidence="1">
    <location>
        <begin position="1"/>
        <end position="134"/>
    </location>
</feature>
<comment type="caution">
    <text evidence="2">The sequence shown here is derived from an EMBL/GenBank/DDBJ whole genome shotgun (WGS) entry which is preliminary data.</text>
</comment>
<feature type="compositionally biased region" description="Polar residues" evidence="1">
    <location>
        <begin position="1"/>
        <end position="14"/>
    </location>
</feature>
<feature type="compositionally biased region" description="Basic and acidic residues" evidence="1">
    <location>
        <begin position="106"/>
        <end position="120"/>
    </location>
</feature>
<protein>
    <submittedName>
        <fullName evidence="2">Uncharacterized protein</fullName>
    </submittedName>
</protein>
<dbReference type="RefSeq" id="WP_151077252.1">
    <property type="nucleotide sequence ID" value="NZ_CP047647.1"/>
</dbReference>
<proteinExistence type="predicted"/>
<accession>A0A7L4ZU17</accession>